<dbReference type="AlphaFoldDB" id="A0A2G9QHH7"/>
<gene>
    <name evidence="1" type="ORF">AB205_0166960</name>
</gene>
<sequence>MASSKGKRLSAAAKDIASIIYRKLKNHREVTMEDDENIERAIYESSMRTLDQLLKP</sequence>
<proteinExistence type="predicted"/>
<evidence type="ECO:0000313" key="1">
    <source>
        <dbReference type="EMBL" id="PIO15040.1"/>
    </source>
</evidence>
<keyword evidence="2" id="KW-1185">Reference proteome</keyword>
<name>A0A2G9QHH7_AQUCT</name>
<organism evidence="1 2">
    <name type="scientific">Aquarana catesbeiana</name>
    <name type="common">American bullfrog</name>
    <name type="synonym">Rana catesbeiana</name>
    <dbReference type="NCBI Taxonomy" id="8400"/>
    <lineage>
        <taxon>Eukaryota</taxon>
        <taxon>Metazoa</taxon>
        <taxon>Chordata</taxon>
        <taxon>Craniata</taxon>
        <taxon>Vertebrata</taxon>
        <taxon>Euteleostomi</taxon>
        <taxon>Amphibia</taxon>
        <taxon>Batrachia</taxon>
        <taxon>Anura</taxon>
        <taxon>Neobatrachia</taxon>
        <taxon>Ranoidea</taxon>
        <taxon>Ranidae</taxon>
        <taxon>Aquarana</taxon>
    </lineage>
</organism>
<reference evidence="2" key="1">
    <citation type="journal article" date="2017" name="Nat. Commun.">
        <title>The North American bullfrog draft genome provides insight into hormonal regulation of long noncoding RNA.</title>
        <authorList>
            <person name="Hammond S.A."/>
            <person name="Warren R.L."/>
            <person name="Vandervalk B.P."/>
            <person name="Kucuk E."/>
            <person name="Khan H."/>
            <person name="Gibb E.A."/>
            <person name="Pandoh P."/>
            <person name="Kirk H."/>
            <person name="Zhao Y."/>
            <person name="Jones M."/>
            <person name="Mungall A.J."/>
            <person name="Coope R."/>
            <person name="Pleasance S."/>
            <person name="Moore R.A."/>
            <person name="Holt R.A."/>
            <person name="Round J.M."/>
            <person name="Ohora S."/>
            <person name="Walle B.V."/>
            <person name="Veldhoen N."/>
            <person name="Helbing C.C."/>
            <person name="Birol I."/>
        </authorList>
    </citation>
    <scope>NUCLEOTIDE SEQUENCE [LARGE SCALE GENOMIC DNA]</scope>
</reference>
<dbReference type="EMBL" id="KV984738">
    <property type="protein sequence ID" value="PIO15040.1"/>
    <property type="molecule type" value="Genomic_DNA"/>
</dbReference>
<dbReference type="OrthoDB" id="10062843at2759"/>
<evidence type="ECO:0000313" key="2">
    <source>
        <dbReference type="Proteomes" id="UP000228934"/>
    </source>
</evidence>
<dbReference type="Proteomes" id="UP000228934">
    <property type="component" value="Unassembled WGS sequence"/>
</dbReference>
<protein>
    <submittedName>
        <fullName evidence="1">Uncharacterized protein</fullName>
    </submittedName>
</protein>
<accession>A0A2G9QHH7</accession>